<dbReference type="AlphaFoldDB" id="A0A0B4X5Z4"/>
<protein>
    <submittedName>
        <fullName evidence="1">Uncharacterized protein</fullName>
    </submittedName>
</protein>
<accession>A0A0B4X5Z4</accession>
<proteinExistence type="predicted"/>
<keyword evidence="2" id="KW-1185">Reference proteome</keyword>
<dbReference type="EMBL" id="CP006877">
    <property type="protein sequence ID" value="AJD42566.1"/>
    <property type="molecule type" value="Genomic_DNA"/>
</dbReference>
<organism evidence="1 2">
    <name type="scientific">Rhizobium gallicum bv. gallicum R602sp</name>
    <dbReference type="NCBI Taxonomy" id="1041138"/>
    <lineage>
        <taxon>Bacteria</taxon>
        <taxon>Pseudomonadati</taxon>
        <taxon>Pseudomonadota</taxon>
        <taxon>Alphaproteobacteria</taxon>
        <taxon>Hyphomicrobiales</taxon>
        <taxon>Rhizobiaceae</taxon>
        <taxon>Rhizobium/Agrobacterium group</taxon>
        <taxon>Rhizobium</taxon>
    </lineage>
</organism>
<dbReference type="Proteomes" id="UP000031368">
    <property type="component" value="Chromosome"/>
</dbReference>
<evidence type="ECO:0000313" key="2">
    <source>
        <dbReference type="Proteomes" id="UP000031368"/>
    </source>
</evidence>
<name>A0A0B4X5Z4_9HYPH</name>
<gene>
    <name evidence="1" type="ORF">RGR602_CH03256</name>
</gene>
<dbReference type="KEGG" id="rga:RGR602_CH03256"/>
<dbReference type="RefSeq" id="WP_039845939.1">
    <property type="nucleotide sequence ID" value="NZ_CP006877.1"/>
</dbReference>
<evidence type="ECO:0000313" key="1">
    <source>
        <dbReference type="EMBL" id="AJD42566.1"/>
    </source>
</evidence>
<dbReference type="HOGENOM" id="CLU_201228_0_0_5"/>
<sequence length="68" mass="7382">MENRKANCIVEVSVDSATGRRAVGIMNMRQALELPEMLSLTYTHPDPVKAAAGVVVNRQELAGFLACH</sequence>
<reference evidence="1 2" key="1">
    <citation type="submission" date="2013-11" db="EMBL/GenBank/DDBJ databases">
        <title>Complete genome sequence of Rhizobium gallicum bv. gallicum R602.</title>
        <authorList>
            <person name="Bustos P."/>
            <person name="Santamaria R.I."/>
            <person name="Lozano L."/>
            <person name="Acosta J.L."/>
            <person name="Ormeno-Orrillo E."/>
            <person name="Rogel M.A."/>
            <person name="Romero D."/>
            <person name="Cevallos M.A."/>
            <person name="Martinez-Romero E."/>
            <person name="Gonzalez V."/>
        </authorList>
    </citation>
    <scope>NUCLEOTIDE SEQUENCE [LARGE SCALE GENOMIC DNA]</scope>
    <source>
        <strain evidence="1 2">R602</strain>
    </source>
</reference>